<evidence type="ECO:0000256" key="4">
    <source>
        <dbReference type="PROSITE-ProRule" id="PRU00091"/>
    </source>
</evidence>
<evidence type="ECO:0000256" key="5">
    <source>
        <dbReference type="SAM" id="MobiDB-lite"/>
    </source>
</evidence>
<evidence type="ECO:0000313" key="7">
    <source>
        <dbReference type="EMBL" id="ELR18433.1"/>
    </source>
</evidence>
<keyword evidence="1" id="KW-0479">Metal-binding</keyword>
<evidence type="ECO:0000256" key="2">
    <source>
        <dbReference type="ARBA" id="ARBA00022771"/>
    </source>
</evidence>
<dbReference type="AlphaFoldDB" id="L8H0Y5"/>
<accession>L8H0Y5</accession>
<dbReference type="InterPro" id="IPR000306">
    <property type="entry name" value="Znf_FYVE"/>
</dbReference>
<dbReference type="EMBL" id="KB007956">
    <property type="protein sequence ID" value="ELR18433.1"/>
    <property type="molecule type" value="Genomic_DNA"/>
</dbReference>
<dbReference type="InterPro" id="IPR011011">
    <property type="entry name" value="Znf_FYVE_PHD"/>
</dbReference>
<sequence length="126" mass="13520">MRAKEKKIRKLTAKLAKKKMEGREVPVGAGPEWVLDVMVPECVGCHAQFTLIKRRHHCRNCGKVFCGKCTSLSCSIEELGYTEPVRVCEPCFAALHTNQPMAAAAGGSGAAAQQQPPPRADTGGGQ</sequence>
<dbReference type="InterPro" id="IPR017073">
    <property type="entry name" value="HGS/VPS27"/>
</dbReference>
<feature type="compositionally biased region" description="Low complexity" evidence="5">
    <location>
        <begin position="103"/>
        <end position="114"/>
    </location>
</feature>
<dbReference type="GeneID" id="14919195"/>
<dbReference type="GO" id="GO:0008270">
    <property type="term" value="F:zinc ion binding"/>
    <property type="evidence" value="ECO:0007669"/>
    <property type="project" value="UniProtKB-KW"/>
</dbReference>
<keyword evidence="8" id="KW-1185">Reference proteome</keyword>
<protein>
    <submittedName>
        <fullName evidence="7">FYVE zinc finger domain containing protein</fullName>
    </submittedName>
</protein>
<dbReference type="VEuPathDB" id="AmoebaDB:ACA1_138650"/>
<dbReference type="InterPro" id="IPR017455">
    <property type="entry name" value="Znf_FYVE-rel"/>
</dbReference>
<evidence type="ECO:0000313" key="8">
    <source>
        <dbReference type="Proteomes" id="UP000011083"/>
    </source>
</evidence>
<dbReference type="GO" id="GO:0032456">
    <property type="term" value="P:endocytic recycling"/>
    <property type="evidence" value="ECO:0007669"/>
    <property type="project" value="TreeGrafter"/>
</dbReference>
<dbReference type="PROSITE" id="PS50178">
    <property type="entry name" value="ZF_FYVE"/>
    <property type="match status" value="1"/>
</dbReference>
<dbReference type="GO" id="GO:0043130">
    <property type="term" value="F:ubiquitin binding"/>
    <property type="evidence" value="ECO:0007669"/>
    <property type="project" value="TreeGrafter"/>
</dbReference>
<evidence type="ECO:0000256" key="3">
    <source>
        <dbReference type="ARBA" id="ARBA00022833"/>
    </source>
</evidence>
<evidence type="ECO:0000256" key="1">
    <source>
        <dbReference type="ARBA" id="ARBA00022723"/>
    </source>
</evidence>
<dbReference type="PANTHER" id="PTHR46275">
    <property type="entry name" value="HEPATOCYTE GROWTH FACTOR-REGULATED TYROSINE KINASE SUBSTRATE"/>
    <property type="match status" value="1"/>
</dbReference>
<dbReference type="InterPro" id="IPR013083">
    <property type="entry name" value="Znf_RING/FYVE/PHD"/>
</dbReference>
<reference evidence="7 8" key="1">
    <citation type="journal article" date="2013" name="Genome Biol.">
        <title>Genome of Acanthamoeba castellanii highlights extensive lateral gene transfer and early evolution of tyrosine kinase signaling.</title>
        <authorList>
            <person name="Clarke M."/>
            <person name="Lohan A.J."/>
            <person name="Liu B."/>
            <person name="Lagkouvardos I."/>
            <person name="Roy S."/>
            <person name="Zafar N."/>
            <person name="Bertelli C."/>
            <person name="Schilde C."/>
            <person name="Kianianmomeni A."/>
            <person name="Burglin T.R."/>
            <person name="Frech C."/>
            <person name="Turcotte B."/>
            <person name="Kopec K.O."/>
            <person name="Synnott J.M."/>
            <person name="Choo C."/>
            <person name="Paponov I."/>
            <person name="Finkler A."/>
            <person name="Soon Heng Tan C."/>
            <person name="Hutchins A.P."/>
            <person name="Weinmeier T."/>
            <person name="Rattei T."/>
            <person name="Chu J.S."/>
            <person name="Gimenez G."/>
            <person name="Irimia M."/>
            <person name="Rigden D.J."/>
            <person name="Fitzpatrick D.A."/>
            <person name="Lorenzo-Morales J."/>
            <person name="Bateman A."/>
            <person name="Chiu C.H."/>
            <person name="Tang P."/>
            <person name="Hegemann P."/>
            <person name="Fromm H."/>
            <person name="Raoult D."/>
            <person name="Greub G."/>
            <person name="Miranda-Saavedra D."/>
            <person name="Chen N."/>
            <person name="Nash P."/>
            <person name="Ginger M.L."/>
            <person name="Horn M."/>
            <person name="Schaap P."/>
            <person name="Caler L."/>
            <person name="Loftus B."/>
        </authorList>
    </citation>
    <scope>NUCLEOTIDE SEQUENCE [LARGE SCALE GENOMIC DNA]</scope>
    <source>
        <strain evidence="7 8">Neff</strain>
    </source>
</reference>
<dbReference type="SUPFAM" id="SSF57903">
    <property type="entry name" value="FYVE/PHD zinc finger"/>
    <property type="match status" value="1"/>
</dbReference>
<dbReference type="Pfam" id="PF01363">
    <property type="entry name" value="FYVE"/>
    <property type="match status" value="1"/>
</dbReference>
<dbReference type="Gene3D" id="3.30.40.10">
    <property type="entry name" value="Zinc/RING finger domain, C3HC4 (zinc finger)"/>
    <property type="match status" value="1"/>
</dbReference>
<dbReference type="RefSeq" id="XP_004340461.1">
    <property type="nucleotide sequence ID" value="XM_004340413.1"/>
</dbReference>
<dbReference type="Proteomes" id="UP000011083">
    <property type="component" value="Unassembled WGS sequence"/>
</dbReference>
<organism evidence="7 8">
    <name type="scientific">Acanthamoeba castellanii (strain ATCC 30010 / Neff)</name>
    <dbReference type="NCBI Taxonomy" id="1257118"/>
    <lineage>
        <taxon>Eukaryota</taxon>
        <taxon>Amoebozoa</taxon>
        <taxon>Discosea</taxon>
        <taxon>Longamoebia</taxon>
        <taxon>Centramoebida</taxon>
        <taxon>Acanthamoebidae</taxon>
        <taxon>Acanthamoeba</taxon>
    </lineage>
</organism>
<feature type="region of interest" description="Disordered" evidence="5">
    <location>
        <begin position="103"/>
        <end position="126"/>
    </location>
</feature>
<proteinExistence type="predicted"/>
<gene>
    <name evidence="7" type="ORF">ACA1_138650</name>
</gene>
<keyword evidence="3" id="KW-0862">Zinc</keyword>
<dbReference type="OrthoDB" id="25417at2759"/>
<dbReference type="PANTHER" id="PTHR46275:SF1">
    <property type="entry name" value="HEPATOCYTE GROWTH FACTOR-REGULATED TYROSINE KINASE SUBSTRATE"/>
    <property type="match status" value="1"/>
</dbReference>
<keyword evidence="2 4" id="KW-0863">Zinc-finger</keyword>
<dbReference type="KEGG" id="acan:ACA1_138650"/>
<evidence type="ECO:0000259" key="6">
    <source>
        <dbReference type="PROSITE" id="PS50178"/>
    </source>
</evidence>
<name>L8H0Y5_ACACF</name>
<dbReference type="GO" id="GO:0031623">
    <property type="term" value="P:receptor internalization"/>
    <property type="evidence" value="ECO:0007669"/>
    <property type="project" value="TreeGrafter"/>
</dbReference>
<dbReference type="GO" id="GO:0005769">
    <property type="term" value="C:early endosome"/>
    <property type="evidence" value="ECO:0007669"/>
    <property type="project" value="TreeGrafter"/>
</dbReference>
<dbReference type="SMART" id="SM00064">
    <property type="entry name" value="FYVE"/>
    <property type="match status" value="1"/>
</dbReference>
<feature type="domain" description="FYVE-type" evidence="6">
    <location>
        <begin position="36"/>
        <end position="96"/>
    </location>
</feature>